<dbReference type="InterPro" id="IPR031035">
    <property type="entry name" value="PatC_TenC_TruC"/>
</dbReference>
<organism evidence="2 3">
    <name type="scientific">Microcystis aeruginosa PCC 7806SL</name>
    <dbReference type="NCBI Taxonomy" id="1903187"/>
    <lineage>
        <taxon>Bacteria</taxon>
        <taxon>Bacillati</taxon>
        <taxon>Cyanobacteriota</taxon>
        <taxon>Cyanophyceae</taxon>
        <taxon>Oscillatoriophycideae</taxon>
        <taxon>Chroococcales</taxon>
        <taxon>Microcystaceae</taxon>
        <taxon>Microcystis</taxon>
    </lineage>
</organism>
<accession>A0AB33BWE7</accession>
<dbReference type="NCBIfam" id="TIGR04447">
    <property type="entry name" value="PatC_TenC_TruC"/>
    <property type="match status" value="1"/>
</dbReference>
<protein>
    <recommendedName>
        <fullName evidence="4">Cyanobactin biosynthesis PatC/TenC/TruC family protein</fullName>
    </recommendedName>
</protein>
<keyword evidence="3" id="KW-1185">Reference proteome</keyword>
<sequence>MPFSIRVPPLITPVHCITRTEEPLSLFFLPHKNQKSQGAPEPAAAAENVDQPTTEKPKIEQSETTQPKAKYIPATGLEDYGRWKTMFKDRKANPNDPPFRRGRIWC</sequence>
<evidence type="ECO:0008006" key="4">
    <source>
        <dbReference type="Google" id="ProtNLM"/>
    </source>
</evidence>
<gene>
    <name evidence="2" type="ORF">BH695_4426</name>
</gene>
<name>A0AB33BWE7_MICA7</name>
<reference evidence="2 3" key="1">
    <citation type="journal article" date="2018" name="Harmful Algae">
        <title>The highly heterogeneous methylated genomes and diverse restriction-modification systems of bloom-forming Microcystis.</title>
        <authorList>
            <person name="Zhao L."/>
            <person name="Song Y."/>
            <person name="Li L."/>
            <person name="Gan N."/>
            <person name="Brand J.J."/>
            <person name="Song L."/>
        </authorList>
    </citation>
    <scope>NUCLEOTIDE SEQUENCE [LARGE SCALE GENOMIC DNA]</scope>
    <source>
        <strain evidence="2 3">PCC 7806SL</strain>
    </source>
</reference>
<dbReference type="EMBL" id="CP020771">
    <property type="protein sequence ID" value="ARI83705.1"/>
    <property type="molecule type" value="Genomic_DNA"/>
</dbReference>
<proteinExistence type="predicted"/>
<evidence type="ECO:0000256" key="1">
    <source>
        <dbReference type="SAM" id="MobiDB-lite"/>
    </source>
</evidence>
<dbReference type="Proteomes" id="UP000192439">
    <property type="component" value="Chromosome"/>
</dbReference>
<dbReference type="AlphaFoldDB" id="A0AB33BWE7"/>
<evidence type="ECO:0000313" key="3">
    <source>
        <dbReference type="Proteomes" id="UP000192439"/>
    </source>
</evidence>
<evidence type="ECO:0000313" key="2">
    <source>
        <dbReference type="EMBL" id="ARI83705.1"/>
    </source>
</evidence>
<dbReference type="RefSeq" id="WP_002745434.1">
    <property type="nucleotide sequence ID" value="NZ_CP020771.1"/>
</dbReference>
<feature type="region of interest" description="Disordered" evidence="1">
    <location>
        <begin position="31"/>
        <end position="69"/>
    </location>
</feature>